<feature type="domain" description="XS" evidence="5">
    <location>
        <begin position="118"/>
        <end position="230"/>
    </location>
</feature>
<dbReference type="InterPro" id="IPR005381">
    <property type="entry name" value="Znf-XS_domain"/>
</dbReference>
<feature type="domain" description="Factor of DNA methylation 1-5/IDN2" evidence="6">
    <location>
        <begin position="502"/>
        <end position="632"/>
    </location>
</feature>
<accession>A0ABD1ZKP1</accession>
<dbReference type="AlphaFoldDB" id="A0ABD1ZKP1"/>
<evidence type="ECO:0008006" key="10">
    <source>
        <dbReference type="Google" id="ProtNLM"/>
    </source>
</evidence>
<keyword evidence="2" id="KW-0943">RNA-mediated gene silencing</keyword>
<evidence type="ECO:0000256" key="3">
    <source>
        <dbReference type="SAM" id="Coils"/>
    </source>
</evidence>
<dbReference type="InterPro" id="IPR038588">
    <property type="entry name" value="XS_domain_sf"/>
</dbReference>
<dbReference type="EMBL" id="JBHFFA010000001">
    <property type="protein sequence ID" value="KAL2651933.1"/>
    <property type="molecule type" value="Genomic_DNA"/>
</dbReference>
<dbReference type="GO" id="GO:0031047">
    <property type="term" value="P:regulatory ncRNA-mediated gene silencing"/>
    <property type="evidence" value="ECO:0007669"/>
    <property type="project" value="UniProtKB-KW"/>
</dbReference>
<dbReference type="Pfam" id="PF03468">
    <property type="entry name" value="XS"/>
    <property type="match status" value="1"/>
</dbReference>
<feature type="region of interest" description="Disordered" evidence="4">
    <location>
        <begin position="443"/>
        <end position="473"/>
    </location>
</feature>
<dbReference type="InterPro" id="IPR045177">
    <property type="entry name" value="FDM1-5/IDN2"/>
</dbReference>
<evidence type="ECO:0000313" key="8">
    <source>
        <dbReference type="EMBL" id="KAL2651933.1"/>
    </source>
</evidence>
<protein>
    <recommendedName>
        <fullName evidence="10">Factor of DNA methylation 1-5/IDN2 domain-containing protein</fullName>
    </recommendedName>
</protein>
<feature type="coiled-coil region" evidence="3">
    <location>
        <begin position="290"/>
        <end position="322"/>
    </location>
</feature>
<evidence type="ECO:0000259" key="7">
    <source>
        <dbReference type="Pfam" id="PF03470"/>
    </source>
</evidence>
<evidence type="ECO:0000256" key="4">
    <source>
        <dbReference type="SAM" id="MobiDB-lite"/>
    </source>
</evidence>
<keyword evidence="1 3" id="KW-0175">Coiled coil</keyword>
<comment type="caution">
    <text evidence="8">The sequence shown here is derived from an EMBL/GenBank/DDBJ whole genome shotgun (WGS) entry which is preliminary data.</text>
</comment>
<feature type="domain" description="Zinc finger-XS" evidence="7">
    <location>
        <begin position="45"/>
        <end position="84"/>
    </location>
</feature>
<dbReference type="Proteomes" id="UP001605036">
    <property type="component" value="Unassembled WGS sequence"/>
</dbReference>
<reference evidence="8 9" key="1">
    <citation type="submission" date="2024-09" db="EMBL/GenBank/DDBJ databases">
        <title>Chromosome-scale assembly of Riccia fluitans.</title>
        <authorList>
            <person name="Paukszto L."/>
            <person name="Sawicki J."/>
            <person name="Karawczyk K."/>
            <person name="Piernik-Szablinska J."/>
            <person name="Szczecinska M."/>
            <person name="Mazdziarz M."/>
        </authorList>
    </citation>
    <scope>NUCLEOTIDE SEQUENCE [LARGE SCALE GENOMIC DNA]</scope>
    <source>
        <strain evidence="8">Rf_01</strain>
        <tissue evidence="8">Aerial parts of the thallus</tissue>
    </source>
</reference>
<evidence type="ECO:0000256" key="1">
    <source>
        <dbReference type="ARBA" id="ARBA00023054"/>
    </source>
</evidence>
<evidence type="ECO:0000259" key="6">
    <source>
        <dbReference type="Pfam" id="PF03469"/>
    </source>
</evidence>
<evidence type="ECO:0000259" key="5">
    <source>
        <dbReference type="Pfam" id="PF03468"/>
    </source>
</evidence>
<gene>
    <name evidence="8" type="ORF">R1flu_020061</name>
</gene>
<dbReference type="PANTHER" id="PTHR21596">
    <property type="entry name" value="RIBONUCLEASE P SUBUNIT P38"/>
    <property type="match status" value="1"/>
</dbReference>
<evidence type="ECO:0000313" key="9">
    <source>
        <dbReference type="Proteomes" id="UP001605036"/>
    </source>
</evidence>
<sequence length="646" mass="74626">MMSDDEEDVHDEYSDDDIDFFEDGALELLVSKTVVVENADGTLRCPFSPNRKKQSYQYKDLLQHADGVAKGKRGAKTAGQHGALSKYLKQHLSAKASPPVQRIHKLDLNAPERKEDMDLLVWPWCGLVYNIDNSQRCEEGQRVGIGNAEIKQFFQAFHPEKATVCWGPTGHMGLAVIFFRRDLEGYKDAQAFEKWFMENGHGRQDWAKANQTKGLGTHLYGWLARKDDYEGRKEIQNDWSISKILKESGDLKDVAMLVLEFNNMQEQRVQNLKDTVTARNEDFQILLHDVEVARRKADNIKLQLEEKHRRELERVKHAAQESTIRHTRIMEEQNLKLQEIRELFHRKCKELEETEQLNQVDKTHLELEKKEEESKNLAHLIQRMTLQLAAKQQAEIERQQVEEIEESQKFAELAESFELSGAATSNAKDLALELNEMRRKLAESEEKSQSLSEDLESGQTTINSLSNKERAANEELEEARKAALEVLVAYPEFGLEDGIYVKNMGQIDNVPWLRECQKRFRKAEDGWEYVFTTKYSIWEEKIKDPEFHCFKNVEVGNDIWERQLDENNKDLLALKKELGKDVLESVVTALKEIEEWNPSGRYPIRAVWNLEENRRATLSEIIGFLSKAAVASTEKKPPAKRRRGGG</sequence>
<dbReference type="Gene3D" id="3.30.70.2890">
    <property type="entry name" value="XS domain"/>
    <property type="match status" value="1"/>
</dbReference>
<dbReference type="Pfam" id="PF03470">
    <property type="entry name" value="zf-XS"/>
    <property type="match status" value="1"/>
</dbReference>
<dbReference type="PANTHER" id="PTHR21596:SF3">
    <property type="entry name" value="FACTOR OF DNA METHYLATION 1-RELATED"/>
    <property type="match status" value="1"/>
</dbReference>
<dbReference type="InterPro" id="IPR005380">
    <property type="entry name" value="XS_domain"/>
</dbReference>
<proteinExistence type="predicted"/>
<keyword evidence="9" id="KW-1185">Reference proteome</keyword>
<feature type="compositionally biased region" description="Polar residues" evidence="4">
    <location>
        <begin position="449"/>
        <end position="466"/>
    </location>
</feature>
<evidence type="ECO:0000256" key="2">
    <source>
        <dbReference type="ARBA" id="ARBA00023158"/>
    </source>
</evidence>
<dbReference type="Pfam" id="PF03469">
    <property type="entry name" value="XH"/>
    <property type="match status" value="1"/>
</dbReference>
<name>A0ABD1ZKP1_9MARC</name>
<dbReference type="InterPro" id="IPR005379">
    <property type="entry name" value="FDM1-5/IDN2_XH"/>
</dbReference>
<organism evidence="8 9">
    <name type="scientific">Riccia fluitans</name>
    <dbReference type="NCBI Taxonomy" id="41844"/>
    <lineage>
        <taxon>Eukaryota</taxon>
        <taxon>Viridiplantae</taxon>
        <taxon>Streptophyta</taxon>
        <taxon>Embryophyta</taxon>
        <taxon>Marchantiophyta</taxon>
        <taxon>Marchantiopsida</taxon>
        <taxon>Marchantiidae</taxon>
        <taxon>Marchantiales</taxon>
        <taxon>Ricciaceae</taxon>
        <taxon>Riccia</taxon>
    </lineage>
</organism>